<dbReference type="EMBL" id="ACHA02000011">
    <property type="protein sequence ID" value="EFK57321.1"/>
    <property type="molecule type" value="Genomic_DNA"/>
</dbReference>
<dbReference type="STRING" id="525373.HMPREF0766_12394"/>
<dbReference type="AlphaFoldDB" id="D7VN24"/>
<protein>
    <submittedName>
        <fullName evidence="1">Uncharacterized protein</fullName>
    </submittedName>
</protein>
<dbReference type="HOGENOM" id="CLU_2511007_0_0_10"/>
<accession>D7VN24</accession>
<organism evidence="1 2">
    <name type="scientific">Sphingobacterium spiritivorum ATCC 33861</name>
    <dbReference type="NCBI Taxonomy" id="525373"/>
    <lineage>
        <taxon>Bacteria</taxon>
        <taxon>Pseudomonadati</taxon>
        <taxon>Bacteroidota</taxon>
        <taxon>Sphingobacteriia</taxon>
        <taxon>Sphingobacteriales</taxon>
        <taxon>Sphingobacteriaceae</taxon>
        <taxon>Sphingobacterium</taxon>
    </lineage>
</organism>
<dbReference type="RefSeq" id="WP_002992924.1">
    <property type="nucleotide sequence ID" value="NZ_GL379770.1"/>
</dbReference>
<evidence type="ECO:0000313" key="2">
    <source>
        <dbReference type="Proteomes" id="UP000006258"/>
    </source>
</evidence>
<name>D7VN24_SPHSI</name>
<dbReference type="Proteomes" id="UP000006258">
    <property type="component" value="Unassembled WGS sequence"/>
</dbReference>
<sequence length="85" mass="10042">MEAITKPTWPQSWREKMDRMEIGESEPVDQRVVKSVRYIASKHFHSAKARSKKRFTVKKDPMHPGKYKLWRKEDDALKEGGLNND</sequence>
<gene>
    <name evidence="1" type="ORF">HMPREF0766_12394</name>
</gene>
<keyword evidence="2" id="KW-1185">Reference proteome</keyword>
<proteinExistence type="predicted"/>
<dbReference type="GeneID" id="95428003"/>
<evidence type="ECO:0000313" key="1">
    <source>
        <dbReference type="EMBL" id="EFK57321.1"/>
    </source>
</evidence>
<reference evidence="1" key="1">
    <citation type="submission" date="2010-07" db="EMBL/GenBank/DDBJ databases">
        <authorList>
            <person name="Muzny D."/>
            <person name="Qin X."/>
            <person name="Buhay C."/>
            <person name="Dugan-Rocha S."/>
            <person name="Ding Y."/>
            <person name="Chen G."/>
            <person name="Hawes A."/>
            <person name="Holder M."/>
            <person name="Jhangiani S."/>
            <person name="Johnson A."/>
            <person name="Khan Z."/>
            <person name="Li Z."/>
            <person name="Liu W."/>
            <person name="Liu X."/>
            <person name="Perez L."/>
            <person name="Shen H."/>
            <person name="Wang Q."/>
            <person name="Watt J."/>
            <person name="Xi L."/>
            <person name="Xin Y."/>
            <person name="Zhou J."/>
            <person name="Deng J."/>
            <person name="Jiang H."/>
            <person name="Liu Y."/>
            <person name="Qu J."/>
            <person name="Song X.-Z."/>
            <person name="Zhang L."/>
            <person name="Villasana D."/>
            <person name="Johnson A."/>
            <person name="Liu J."/>
            <person name="Liyanage D."/>
            <person name="Lorensuhewa L."/>
            <person name="Robinson T."/>
            <person name="Song A."/>
            <person name="Song B.-B."/>
            <person name="Dinh H."/>
            <person name="Thornton R."/>
            <person name="Coyle M."/>
            <person name="Francisco L."/>
            <person name="Jackson L."/>
            <person name="Javaid M."/>
            <person name="Korchina V."/>
            <person name="Kovar C."/>
            <person name="Mata R."/>
            <person name="Mathew T."/>
            <person name="Ngo R."/>
            <person name="Nguyen L."/>
            <person name="Nguyen N."/>
            <person name="Okwuonu G."/>
            <person name="Ongeri F."/>
            <person name="Pham C."/>
            <person name="Simmons D."/>
            <person name="Wilczek-Boney K."/>
            <person name="Hale W."/>
            <person name="Jakkamsetti A."/>
            <person name="Pham P."/>
            <person name="Ruth R."/>
            <person name="San Lucas F."/>
            <person name="Warren J."/>
            <person name="Zhang J."/>
            <person name="Zhao Z."/>
            <person name="Zhou C."/>
            <person name="Zhu D."/>
            <person name="Lee S."/>
            <person name="Bess C."/>
            <person name="Blankenburg K."/>
            <person name="Forbes L."/>
            <person name="Fu Q."/>
            <person name="Gubbala S."/>
            <person name="Hirani K."/>
            <person name="Jayaseelan J.C."/>
            <person name="Lara F."/>
            <person name="Munidasa M."/>
            <person name="Palculict T."/>
            <person name="Patil S."/>
            <person name="Pu L.-L."/>
            <person name="Saada N."/>
            <person name="Tang L."/>
            <person name="Weissenberger G."/>
            <person name="Zhu Y."/>
            <person name="Hemphill L."/>
            <person name="Shang Y."/>
            <person name="Youmans B."/>
            <person name="Ayvaz T."/>
            <person name="Ross M."/>
            <person name="Santibanez J."/>
            <person name="Aqrawi P."/>
            <person name="Gross S."/>
            <person name="Joshi V."/>
            <person name="Fowler G."/>
            <person name="Nazareth L."/>
            <person name="Reid J."/>
            <person name="Worley K."/>
            <person name="Petrosino J."/>
            <person name="Highlander S."/>
            <person name="Gibbs R."/>
        </authorList>
    </citation>
    <scope>NUCLEOTIDE SEQUENCE [LARGE SCALE GENOMIC DNA]</scope>
    <source>
        <strain evidence="1">ATCC 33861</strain>
    </source>
</reference>
<comment type="caution">
    <text evidence="1">The sequence shown here is derived from an EMBL/GenBank/DDBJ whole genome shotgun (WGS) entry which is preliminary data.</text>
</comment>